<evidence type="ECO:0000256" key="10">
    <source>
        <dbReference type="SAM" id="Phobius"/>
    </source>
</evidence>
<dbReference type="GO" id="GO:0005886">
    <property type="term" value="C:plasma membrane"/>
    <property type="evidence" value="ECO:0007669"/>
    <property type="project" value="UniProtKB-SubCell"/>
</dbReference>
<dbReference type="PATRIC" id="fig|301148.3.peg.4015"/>
<feature type="transmembrane region" description="Helical" evidence="10">
    <location>
        <begin position="338"/>
        <end position="356"/>
    </location>
</feature>
<keyword evidence="8 10" id="KW-0472">Membrane</keyword>
<feature type="transmembrane region" description="Helical" evidence="10">
    <location>
        <begin position="399"/>
        <end position="418"/>
    </location>
</feature>
<feature type="transmembrane region" description="Helical" evidence="10">
    <location>
        <begin position="454"/>
        <end position="475"/>
    </location>
</feature>
<comment type="similarity">
    <text evidence="2">Belongs to the amino acid-polyamine-organocation (APC) superfamily. Basic amino acid/polyamine antiporter (APA) (TC 2.A.3.2) family.</text>
</comment>
<keyword evidence="6" id="KW-0029">Amino-acid transport</keyword>
<dbReference type="NCBIfam" id="TIGR03810">
    <property type="entry name" value="arg_ornith_anti"/>
    <property type="match status" value="1"/>
</dbReference>
<evidence type="ECO:0000256" key="5">
    <source>
        <dbReference type="ARBA" id="ARBA00022692"/>
    </source>
</evidence>
<evidence type="ECO:0000313" key="12">
    <source>
        <dbReference type="Proteomes" id="UP000075683"/>
    </source>
</evidence>
<proteinExistence type="inferred from homology"/>
<name>A0A150LZX4_9BACI</name>
<evidence type="ECO:0000313" key="11">
    <source>
        <dbReference type="EMBL" id="KYD17459.1"/>
    </source>
</evidence>
<feature type="transmembrane region" description="Helical" evidence="10">
    <location>
        <begin position="44"/>
        <end position="65"/>
    </location>
</feature>
<reference evidence="11 12" key="1">
    <citation type="submission" date="2016-01" db="EMBL/GenBank/DDBJ databases">
        <title>Draft Genome Sequences of Seven Thermophilic Sporeformers Isolated from Foods.</title>
        <authorList>
            <person name="Berendsen E.M."/>
            <person name="Wells-Bennik M.H."/>
            <person name="Krawcyk A.O."/>
            <person name="De Jong A."/>
            <person name="Holsappel S."/>
            <person name="Eijlander R.T."/>
            <person name="Kuipers O.P."/>
        </authorList>
    </citation>
    <scope>NUCLEOTIDE SEQUENCE [LARGE SCALE GENOMIC DNA]</scope>
    <source>
        <strain evidence="11 12">B4135</strain>
    </source>
</reference>
<protein>
    <recommendedName>
        <fullName evidence="9">Arginine-ornithine antiporter</fullName>
    </recommendedName>
</protein>
<organism evidence="11 12">
    <name type="scientific">Caldibacillus debilis</name>
    <dbReference type="NCBI Taxonomy" id="301148"/>
    <lineage>
        <taxon>Bacteria</taxon>
        <taxon>Bacillati</taxon>
        <taxon>Bacillota</taxon>
        <taxon>Bacilli</taxon>
        <taxon>Bacillales</taxon>
        <taxon>Bacillaceae</taxon>
        <taxon>Caldibacillus</taxon>
    </lineage>
</organism>
<evidence type="ECO:0000256" key="9">
    <source>
        <dbReference type="NCBIfam" id="TIGR03810"/>
    </source>
</evidence>
<accession>A0A150LZX4</accession>
<feature type="transmembrane region" description="Helical" evidence="10">
    <location>
        <begin position="156"/>
        <end position="181"/>
    </location>
</feature>
<dbReference type="Pfam" id="PF13520">
    <property type="entry name" value="AA_permease_2"/>
    <property type="match status" value="1"/>
</dbReference>
<keyword evidence="3" id="KW-0813">Transport</keyword>
<keyword evidence="4" id="KW-1003">Cell membrane</keyword>
<dbReference type="PIRSF" id="PIRSF006060">
    <property type="entry name" value="AA_transporter"/>
    <property type="match status" value="1"/>
</dbReference>
<dbReference type="Gene3D" id="1.20.1740.10">
    <property type="entry name" value="Amino acid/polyamine transporter I"/>
    <property type="match status" value="1"/>
</dbReference>
<dbReference type="NCBIfam" id="TIGR00905">
    <property type="entry name" value="2A0302"/>
    <property type="match status" value="1"/>
</dbReference>
<dbReference type="InterPro" id="IPR022461">
    <property type="entry name" value="Arg/Orn_antiprt_ArcD"/>
</dbReference>
<keyword evidence="5 10" id="KW-0812">Transmembrane</keyword>
<dbReference type="GO" id="GO:0043858">
    <property type="term" value="F:arginine:ornithine antiporter activity"/>
    <property type="evidence" value="ECO:0007669"/>
    <property type="project" value="UniProtKB-UniRule"/>
</dbReference>
<dbReference type="InterPro" id="IPR050367">
    <property type="entry name" value="APC_superfamily"/>
</dbReference>
<sequence length="481" mass="52351">MKGKVIQMAEKKLGLIPLIALVIGSMVGGGAFNLAGDMALGANAGAVIIGWVITGIGIIALAFVFQNLTMRKPELDSGIYSYAKEGFGSFLGFNSAWGYWLSAWLGNVAYATLVFSSIGYFLPVFEGGQNVASIIGASVVLWLVHFLVLRGVHSAAFINTVATIAKVVPIFLFIVCAIFAFNLDTFTHDFWGSEGFSWGSLAEQVKSTMLVTLWVFIGVEGAVVMSERAKDKSDVEKATVIGLISVLIIYVLISLLSLGVMSREELADLPNPAMAYVLESIVGKWGAVIINLGLIISVFGAWLSWTLFAAELPYVTAKDKIFPNWLAKENENKAPVNSLWLTNGLVQLFLITLLFSEKAYNFMFSLASSAILIPYMLSAFYQVKLTITKETYDKNANGWLKDVIFGLVASVYAVWLVYAAGLDYLVLTMLLYAPGIILYKWTKKENKVTTPDTGLDKGLMVLFVVLAVYAVFGLATGRITI</sequence>
<dbReference type="EMBL" id="LQYT01000056">
    <property type="protein sequence ID" value="KYD17459.1"/>
    <property type="molecule type" value="Genomic_DNA"/>
</dbReference>
<evidence type="ECO:0000256" key="4">
    <source>
        <dbReference type="ARBA" id="ARBA00022475"/>
    </source>
</evidence>
<comment type="caution">
    <text evidence="11">The sequence shown here is derived from an EMBL/GenBank/DDBJ whole genome shotgun (WGS) entry which is preliminary data.</text>
</comment>
<evidence type="ECO:0000256" key="1">
    <source>
        <dbReference type="ARBA" id="ARBA00004651"/>
    </source>
</evidence>
<keyword evidence="7 10" id="KW-1133">Transmembrane helix</keyword>
<evidence type="ECO:0000256" key="8">
    <source>
        <dbReference type="ARBA" id="ARBA00023136"/>
    </source>
</evidence>
<evidence type="ECO:0000256" key="3">
    <source>
        <dbReference type="ARBA" id="ARBA00022448"/>
    </source>
</evidence>
<evidence type="ECO:0000256" key="2">
    <source>
        <dbReference type="ARBA" id="ARBA00008220"/>
    </source>
</evidence>
<gene>
    <name evidence="11" type="ORF">B4135_2481</name>
</gene>
<feature type="transmembrane region" description="Helical" evidence="10">
    <location>
        <begin position="362"/>
        <end position="387"/>
    </location>
</feature>
<feature type="transmembrane region" description="Helical" evidence="10">
    <location>
        <begin position="131"/>
        <end position="149"/>
    </location>
</feature>
<dbReference type="PANTHER" id="PTHR42770:SF4">
    <property type="entry name" value="ARGININE_ORNITHINE ANTIPORTER-RELATED"/>
    <property type="match status" value="1"/>
</dbReference>
<feature type="transmembrane region" description="Helical" evidence="10">
    <location>
        <begin position="281"/>
        <end position="303"/>
    </location>
</feature>
<dbReference type="GO" id="GO:0006527">
    <property type="term" value="P:L-arginine catabolic process"/>
    <property type="evidence" value="ECO:0007669"/>
    <property type="project" value="UniProtKB-UniRule"/>
</dbReference>
<dbReference type="STRING" id="301148.B4135_2481"/>
<dbReference type="InterPro" id="IPR002293">
    <property type="entry name" value="AA/rel_permease1"/>
</dbReference>
<dbReference type="GO" id="GO:1903826">
    <property type="term" value="P:L-arginine transmembrane transport"/>
    <property type="evidence" value="ECO:0007669"/>
    <property type="project" value="InterPro"/>
</dbReference>
<dbReference type="PANTHER" id="PTHR42770">
    <property type="entry name" value="AMINO ACID TRANSPORTER-RELATED"/>
    <property type="match status" value="1"/>
</dbReference>
<dbReference type="AlphaFoldDB" id="A0A150LZX4"/>
<feature type="transmembrane region" description="Helical" evidence="10">
    <location>
        <begin position="207"/>
        <end position="226"/>
    </location>
</feature>
<dbReference type="Proteomes" id="UP000075683">
    <property type="component" value="Unassembled WGS sequence"/>
</dbReference>
<feature type="transmembrane region" description="Helical" evidence="10">
    <location>
        <begin position="99"/>
        <end position="125"/>
    </location>
</feature>
<evidence type="ECO:0000256" key="7">
    <source>
        <dbReference type="ARBA" id="ARBA00022989"/>
    </source>
</evidence>
<dbReference type="InterPro" id="IPR004754">
    <property type="entry name" value="Amino_acid_antiprt"/>
</dbReference>
<feature type="transmembrane region" description="Helical" evidence="10">
    <location>
        <begin position="238"/>
        <end position="261"/>
    </location>
</feature>
<comment type="subcellular location">
    <subcellularLocation>
        <location evidence="1">Cell membrane</location>
        <topology evidence="1">Multi-pass membrane protein</topology>
    </subcellularLocation>
</comment>
<feature type="transmembrane region" description="Helical" evidence="10">
    <location>
        <begin position="12"/>
        <end position="32"/>
    </location>
</feature>
<evidence type="ECO:0000256" key="6">
    <source>
        <dbReference type="ARBA" id="ARBA00022970"/>
    </source>
</evidence>